<feature type="non-terminal residue" evidence="5">
    <location>
        <position position="1"/>
    </location>
</feature>
<dbReference type="AlphaFoldDB" id="A0A165BDU7"/>
<keyword evidence="1" id="KW-0808">Transferase</keyword>
<dbReference type="OrthoDB" id="67445at2759"/>
<dbReference type="PROSITE" id="PS01076">
    <property type="entry name" value="ACETATE_KINASE_2"/>
    <property type="match status" value="1"/>
</dbReference>
<reference evidence="5 6" key="1">
    <citation type="journal article" date="2016" name="Mol. Biol. Evol.">
        <title>Comparative Genomics of Early-Diverging Mushroom-Forming Fungi Provides Insights into the Origins of Lignocellulose Decay Capabilities.</title>
        <authorList>
            <person name="Nagy L.G."/>
            <person name="Riley R."/>
            <person name="Tritt A."/>
            <person name="Adam C."/>
            <person name="Daum C."/>
            <person name="Floudas D."/>
            <person name="Sun H."/>
            <person name="Yadav J.S."/>
            <person name="Pangilinan J."/>
            <person name="Larsson K.H."/>
            <person name="Matsuura K."/>
            <person name="Barry K."/>
            <person name="Labutti K."/>
            <person name="Kuo R."/>
            <person name="Ohm R.A."/>
            <person name="Bhattacharya S.S."/>
            <person name="Shirouzu T."/>
            <person name="Yoshinaga Y."/>
            <person name="Martin F.M."/>
            <person name="Grigoriev I.V."/>
            <person name="Hibbett D.S."/>
        </authorList>
    </citation>
    <scope>NUCLEOTIDE SEQUENCE [LARGE SCALE GENOMIC DNA]</scope>
    <source>
        <strain evidence="5 6">93-53</strain>
    </source>
</reference>
<dbReference type="PRINTS" id="PR00471">
    <property type="entry name" value="ACETATEKNASE"/>
</dbReference>
<evidence type="ECO:0000313" key="6">
    <source>
        <dbReference type="Proteomes" id="UP000076871"/>
    </source>
</evidence>
<evidence type="ECO:0000256" key="2">
    <source>
        <dbReference type="ARBA" id="ARBA00022741"/>
    </source>
</evidence>
<protein>
    <submittedName>
        <fullName evidence="5">Actin-like ATPase domain-containing protein</fullName>
    </submittedName>
</protein>
<dbReference type="GO" id="GO:0008776">
    <property type="term" value="F:acetate kinase activity"/>
    <property type="evidence" value="ECO:0007669"/>
    <property type="project" value="TreeGrafter"/>
</dbReference>
<accession>A0A165BDU7</accession>
<dbReference type="InterPro" id="IPR043129">
    <property type="entry name" value="ATPase_NBD"/>
</dbReference>
<dbReference type="GeneID" id="63822206"/>
<evidence type="ECO:0000256" key="3">
    <source>
        <dbReference type="ARBA" id="ARBA00022777"/>
    </source>
</evidence>
<keyword evidence="2" id="KW-0547">Nucleotide-binding</keyword>
<gene>
    <name evidence="5" type="ORF">LAESUDRAFT_665214</name>
</gene>
<evidence type="ECO:0000313" key="5">
    <source>
        <dbReference type="EMBL" id="KZT00830.1"/>
    </source>
</evidence>
<keyword evidence="6" id="KW-1185">Reference proteome</keyword>
<dbReference type="SUPFAM" id="SSF53067">
    <property type="entry name" value="Actin-like ATPase domain"/>
    <property type="match status" value="1"/>
</dbReference>
<dbReference type="EMBL" id="KV427676">
    <property type="protein sequence ID" value="KZT00830.1"/>
    <property type="molecule type" value="Genomic_DNA"/>
</dbReference>
<dbReference type="STRING" id="1314785.A0A165BDU7"/>
<keyword evidence="4" id="KW-0067">ATP-binding</keyword>
<dbReference type="Proteomes" id="UP000076871">
    <property type="component" value="Unassembled WGS sequence"/>
</dbReference>
<dbReference type="RefSeq" id="XP_040758570.1">
    <property type="nucleotide sequence ID" value="XM_040905176.1"/>
</dbReference>
<sequence>GLKKFGFHGLSCAYILGLVRHYLQKPALSLILIVMHLGSGASACAIRNGRSLDTTLTGLPGATLSCAVDLSLVFRYINRAGRIVHDSSAAIDVGVTQAESILNAESGWHDITGTPDFGESCIERRGDGHSLDDWEAFDLFTDRITSAVGAYFVRLRGKVDALMFSSGIGQKSAESREEVVRNVVCLGFELDRGANDKVRGNNGIVCGGGKKEGH</sequence>
<organism evidence="5 6">
    <name type="scientific">Laetiporus sulphureus 93-53</name>
    <dbReference type="NCBI Taxonomy" id="1314785"/>
    <lineage>
        <taxon>Eukaryota</taxon>
        <taxon>Fungi</taxon>
        <taxon>Dikarya</taxon>
        <taxon>Basidiomycota</taxon>
        <taxon>Agaricomycotina</taxon>
        <taxon>Agaricomycetes</taxon>
        <taxon>Polyporales</taxon>
        <taxon>Laetiporus</taxon>
    </lineage>
</organism>
<proteinExistence type="predicted"/>
<dbReference type="InterPro" id="IPR023865">
    <property type="entry name" value="Aliphatic_acid_kinase_CS"/>
</dbReference>
<dbReference type="InParanoid" id="A0A165BDU7"/>
<keyword evidence="3" id="KW-0418">Kinase</keyword>
<dbReference type="Pfam" id="PF00871">
    <property type="entry name" value="Acetate_kinase"/>
    <property type="match status" value="1"/>
</dbReference>
<dbReference type="GO" id="GO:0006083">
    <property type="term" value="P:acetate metabolic process"/>
    <property type="evidence" value="ECO:0007669"/>
    <property type="project" value="TreeGrafter"/>
</dbReference>
<evidence type="ECO:0000256" key="1">
    <source>
        <dbReference type="ARBA" id="ARBA00022679"/>
    </source>
</evidence>
<name>A0A165BDU7_9APHY</name>
<evidence type="ECO:0000256" key="4">
    <source>
        <dbReference type="ARBA" id="ARBA00022840"/>
    </source>
</evidence>
<dbReference type="GO" id="GO:0005524">
    <property type="term" value="F:ATP binding"/>
    <property type="evidence" value="ECO:0007669"/>
    <property type="project" value="UniProtKB-KW"/>
</dbReference>
<dbReference type="InterPro" id="IPR000890">
    <property type="entry name" value="Aliphatic_acid_kin_short-chain"/>
</dbReference>
<dbReference type="Gene3D" id="3.30.420.40">
    <property type="match status" value="1"/>
</dbReference>
<dbReference type="PANTHER" id="PTHR21060:SF15">
    <property type="entry name" value="ACETATE KINASE-RELATED"/>
    <property type="match status" value="1"/>
</dbReference>
<dbReference type="PANTHER" id="PTHR21060">
    <property type="entry name" value="ACETATE KINASE"/>
    <property type="match status" value="1"/>
</dbReference>